<evidence type="ECO:0000256" key="1">
    <source>
        <dbReference type="SAM" id="MobiDB-lite"/>
    </source>
</evidence>
<sequence>MLRRTVKAVEPPVHARPQPPEPRRVGVIEAFVVGFLPRGQGQDDRCAVGAHHRLFQRQKDADPRDEMPQKRLVPPAARETVVSGEVEIESAHAVEADFDVERFAVGRFPEEPFKRTGAGVIGPAAHRKFDQAAAFRRIAGGAVAEDRDGKAVRLQRLSRRGEVALDAAVGKIPEYGECRFHGV</sequence>
<dbReference type="AlphaFoldDB" id="A0A645A2N7"/>
<name>A0A645A2N7_9ZZZZ</name>
<accession>A0A645A2N7</accession>
<comment type="caution">
    <text evidence="2">The sequence shown here is derived from an EMBL/GenBank/DDBJ whole genome shotgun (WGS) entry which is preliminary data.</text>
</comment>
<organism evidence="2">
    <name type="scientific">bioreactor metagenome</name>
    <dbReference type="NCBI Taxonomy" id="1076179"/>
    <lineage>
        <taxon>unclassified sequences</taxon>
        <taxon>metagenomes</taxon>
        <taxon>ecological metagenomes</taxon>
    </lineage>
</organism>
<gene>
    <name evidence="2" type="ORF">SDC9_94000</name>
</gene>
<protein>
    <submittedName>
        <fullName evidence="2">Uncharacterized protein</fullName>
    </submittedName>
</protein>
<reference evidence="2" key="1">
    <citation type="submission" date="2019-08" db="EMBL/GenBank/DDBJ databases">
        <authorList>
            <person name="Kucharzyk K."/>
            <person name="Murdoch R.W."/>
            <person name="Higgins S."/>
            <person name="Loffler F."/>
        </authorList>
    </citation>
    <scope>NUCLEOTIDE SEQUENCE</scope>
</reference>
<evidence type="ECO:0000313" key="2">
    <source>
        <dbReference type="EMBL" id="MPM47292.1"/>
    </source>
</evidence>
<feature type="region of interest" description="Disordered" evidence="1">
    <location>
        <begin position="1"/>
        <end position="21"/>
    </location>
</feature>
<dbReference type="EMBL" id="VSSQ01011624">
    <property type="protein sequence ID" value="MPM47292.1"/>
    <property type="molecule type" value="Genomic_DNA"/>
</dbReference>
<proteinExistence type="predicted"/>